<protein>
    <submittedName>
        <fullName evidence="1">Uncharacterized protein</fullName>
    </submittedName>
</protein>
<gene>
    <name evidence="1" type="ORF">C8F04DRAFT_932057</name>
</gene>
<organism evidence="1 2">
    <name type="scientific">Mycena alexandri</name>
    <dbReference type="NCBI Taxonomy" id="1745969"/>
    <lineage>
        <taxon>Eukaryota</taxon>
        <taxon>Fungi</taxon>
        <taxon>Dikarya</taxon>
        <taxon>Basidiomycota</taxon>
        <taxon>Agaricomycotina</taxon>
        <taxon>Agaricomycetes</taxon>
        <taxon>Agaricomycetidae</taxon>
        <taxon>Agaricales</taxon>
        <taxon>Marasmiineae</taxon>
        <taxon>Mycenaceae</taxon>
        <taxon>Mycena</taxon>
    </lineage>
</organism>
<dbReference type="EMBL" id="JARJCM010000016">
    <property type="protein sequence ID" value="KAJ7041578.1"/>
    <property type="molecule type" value="Genomic_DNA"/>
</dbReference>
<evidence type="ECO:0000313" key="1">
    <source>
        <dbReference type="EMBL" id="KAJ7041578.1"/>
    </source>
</evidence>
<dbReference type="Proteomes" id="UP001218188">
    <property type="component" value="Unassembled WGS sequence"/>
</dbReference>
<feature type="non-terminal residue" evidence="1">
    <location>
        <position position="71"/>
    </location>
</feature>
<reference evidence="1" key="1">
    <citation type="submission" date="2023-03" db="EMBL/GenBank/DDBJ databases">
        <title>Massive genome expansion in bonnet fungi (Mycena s.s.) driven by repeated elements and novel gene families across ecological guilds.</title>
        <authorList>
            <consortium name="Lawrence Berkeley National Laboratory"/>
            <person name="Harder C.B."/>
            <person name="Miyauchi S."/>
            <person name="Viragh M."/>
            <person name="Kuo A."/>
            <person name="Thoen E."/>
            <person name="Andreopoulos B."/>
            <person name="Lu D."/>
            <person name="Skrede I."/>
            <person name="Drula E."/>
            <person name="Henrissat B."/>
            <person name="Morin E."/>
            <person name="Kohler A."/>
            <person name="Barry K."/>
            <person name="LaButti K."/>
            <person name="Morin E."/>
            <person name="Salamov A."/>
            <person name="Lipzen A."/>
            <person name="Mereny Z."/>
            <person name="Hegedus B."/>
            <person name="Baldrian P."/>
            <person name="Stursova M."/>
            <person name="Weitz H."/>
            <person name="Taylor A."/>
            <person name="Grigoriev I.V."/>
            <person name="Nagy L.G."/>
            <person name="Martin F."/>
            <person name="Kauserud H."/>
        </authorList>
    </citation>
    <scope>NUCLEOTIDE SEQUENCE</scope>
    <source>
        <strain evidence="1">CBHHK200</strain>
    </source>
</reference>
<sequence>RIIYDSFELSAQILEKIRPQLHAIEDIEELPYVTGGRPAVQKWRMVRMNERFRFLRYPTPGFFRMHCDREY</sequence>
<accession>A0AAD6T8Z1</accession>
<proteinExistence type="predicted"/>
<feature type="non-terminal residue" evidence="1">
    <location>
        <position position="1"/>
    </location>
</feature>
<dbReference type="AlphaFoldDB" id="A0AAD6T8Z1"/>
<comment type="caution">
    <text evidence="1">The sequence shown here is derived from an EMBL/GenBank/DDBJ whole genome shotgun (WGS) entry which is preliminary data.</text>
</comment>
<name>A0AAD6T8Z1_9AGAR</name>
<keyword evidence="2" id="KW-1185">Reference proteome</keyword>
<evidence type="ECO:0000313" key="2">
    <source>
        <dbReference type="Proteomes" id="UP001218188"/>
    </source>
</evidence>